<sequence length="199" mass="21476">MSRSAVRNHLLPAFFCVCSLIFGSMPLDWLSPAYNVVGGTGDSLGPVPFGRSRHRHVVDETLGQSPRGQKPAGLVSSRALGRAHRLALAGELGPFNRPENLEKAGLGTALFDVKSRGYNYTGSVSALNRRIVPYTWSISQCRIRIIGCHWAAQWQRATPGPAAPALESIHQGLQFVVLASAMSYIWLGARGQGNLQRGG</sequence>
<comment type="caution">
    <text evidence="2">The sequence shown here is derived from an EMBL/GenBank/DDBJ whole genome shotgun (WGS) entry which is preliminary data.</text>
</comment>
<accession>A0AAE0K3P4</accession>
<dbReference type="Proteomes" id="UP001287356">
    <property type="component" value="Unassembled WGS sequence"/>
</dbReference>
<reference evidence="2" key="1">
    <citation type="journal article" date="2023" name="Mol. Phylogenet. Evol.">
        <title>Genome-scale phylogeny and comparative genomics of the fungal order Sordariales.</title>
        <authorList>
            <person name="Hensen N."/>
            <person name="Bonometti L."/>
            <person name="Westerberg I."/>
            <person name="Brannstrom I.O."/>
            <person name="Guillou S."/>
            <person name="Cros-Aarteil S."/>
            <person name="Calhoun S."/>
            <person name="Haridas S."/>
            <person name="Kuo A."/>
            <person name="Mondo S."/>
            <person name="Pangilinan J."/>
            <person name="Riley R."/>
            <person name="LaButti K."/>
            <person name="Andreopoulos B."/>
            <person name="Lipzen A."/>
            <person name="Chen C."/>
            <person name="Yan M."/>
            <person name="Daum C."/>
            <person name="Ng V."/>
            <person name="Clum A."/>
            <person name="Steindorff A."/>
            <person name="Ohm R.A."/>
            <person name="Martin F."/>
            <person name="Silar P."/>
            <person name="Natvig D.O."/>
            <person name="Lalanne C."/>
            <person name="Gautier V."/>
            <person name="Ament-Velasquez S.L."/>
            <person name="Kruys A."/>
            <person name="Hutchinson M.I."/>
            <person name="Powell A.J."/>
            <person name="Barry K."/>
            <person name="Miller A.N."/>
            <person name="Grigoriev I.V."/>
            <person name="Debuchy R."/>
            <person name="Gladieux P."/>
            <person name="Hiltunen Thoren M."/>
            <person name="Johannesson H."/>
        </authorList>
    </citation>
    <scope>NUCLEOTIDE SEQUENCE</scope>
    <source>
        <strain evidence="2">CBS 958.72</strain>
    </source>
</reference>
<evidence type="ECO:0000256" key="1">
    <source>
        <dbReference type="SAM" id="SignalP"/>
    </source>
</evidence>
<proteinExistence type="predicted"/>
<reference evidence="2" key="2">
    <citation type="submission" date="2023-06" db="EMBL/GenBank/DDBJ databases">
        <authorList>
            <consortium name="Lawrence Berkeley National Laboratory"/>
            <person name="Haridas S."/>
            <person name="Hensen N."/>
            <person name="Bonometti L."/>
            <person name="Westerberg I."/>
            <person name="Brannstrom I.O."/>
            <person name="Guillou S."/>
            <person name="Cros-Aarteil S."/>
            <person name="Calhoun S."/>
            <person name="Kuo A."/>
            <person name="Mondo S."/>
            <person name="Pangilinan J."/>
            <person name="Riley R."/>
            <person name="Labutti K."/>
            <person name="Andreopoulos B."/>
            <person name="Lipzen A."/>
            <person name="Chen C."/>
            <person name="Yanf M."/>
            <person name="Daum C."/>
            <person name="Ng V."/>
            <person name="Clum A."/>
            <person name="Steindorff A."/>
            <person name="Ohm R."/>
            <person name="Martin F."/>
            <person name="Silar P."/>
            <person name="Natvig D."/>
            <person name="Lalanne C."/>
            <person name="Gautier V."/>
            <person name="Ament-Velasquez S.L."/>
            <person name="Kruys A."/>
            <person name="Hutchinson M.I."/>
            <person name="Powell A.J."/>
            <person name="Barry K."/>
            <person name="Miller A.N."/>
            <person name="Grigoriev I.V."/>
            <person name="Debuchy R."/>
            <person name="Gladieux P."/>
            <person name="Thoren M.H."/>
            <person name="Johannesson H."/>
        </authorList>
    </citation>
    <scope>NUCLEOTIDE SEQUENCE</scope>
    <source>
        <strain evidence="2">CBS 958.72</strain>
    </source>
</reference>
<name>A0AAE0K3P4_9PEZI</name>
<feature type="chain" id="PRO_5041939428" evidence="1">
    <location>
        <begin position="27"/>
        <end position="199"/>
    </location>
</feature>
<keyword evidence="3" id="KW-1185">Reference proteome</keyword>
<dbReference type="EMBL" id="JAULSN010000006">
    <property type="protein sequence ID" value="KAK3369025.1"/>
    <property type="molecule type" value="Genomic_DNA"/>
</dbReference>
<dbReference type="AlphaFoldDB" id="A0AAE0K3P4"/>
<protein>
    <submittedName>
        <fullName evidence="2">Uncharacterized protein</fullName>
    </submittedName>
</protein>
<organism evidence="2 3">
    <name type="scientific">Lasiosphaeria ovina</name>
    <dbReference type="NCBI Taxonomy" id="92902"/>
    <lineage>
        <taxon>Eukaryota</taxon>
        <taxon>Fungi</taxon>
        <taxon>Dikarya</taxon>
        <taxon>Ascomycota</taxon>
        <taxon>Pezizomycotina</taxon>
        <taxon>Sordariomycetes</taxon>
        <taxon>Sordariomycetidae</taxon>
        <taxon>Sordariales</taxon>
        <taxon>Lasiosphaeriaceae</taxon>
        <taxon>Lasiosphaeria</taxon>
    </lineage>
</organism>
<evidence type="ECO:0000313" key="2">
    <source>
        <dbReference type="EMBL" id="KAK3369025.1"/>
    </source>
</evidence>
<feature type="signal peptide" evidence="1">
    <location>
        <begin position="1"/>
        <end position="26"/>
    </location>
</feature>
<gene>
    <name evidence="2" type="ORF">B0T24DRAFT_595814</name>
</gene>
<evidence type="ECO:0000313" key="3">
    <source>
        <dbReference type="Proteomes" id="UP001287356"/>
    </source>
</evidence>
<keyword evidence="1" id="KW-0732">Signal</keyword>